<dbReference type="PANTHER" id="PTHR21240">
    <property type="entry name" value="2-AMINO-3-CARBOXYLMUCONATE-6-SEMIALDEHYDE DECARBOXYLASE"/>
    <property type="match status" value="1"/>
</dbReference>
<evidence type="ECO:0000313" key="3">
    <source>
        <dbReference type="EMBL" id="GAK58054.1"/>
    </source>
</evidence>
<dbReference type="AlphaFoldDB" id="A0A081C0E9"/>
<feature type="domain" description="Amidohydrolase-related" evidence="2">
    <location>
        <begin position="2"/>
        <end position="280"/>
    </location>
</feature>
<protein>
    <recommendedName>
        <fullName evidence="2">Amidohydrolase-related domain-containing protein</fullName>
    </recommendedName>
</protein>
<dbReference type="InterPro" id="IPR032466">
    <property type="entry name" value="Metal_Hydrolase"/>
</dbReference>
<dbReference type="STRING" id="1499967.U27_05027"/>
<evidence type="ECO:0000313" key="4">
    <source>
        <dbReference type="Proteomes" id="UP000030661"/>
    </source>
</evidence>
<dbReference type="Pfam" id="PF04909">
    <property type="entry name" value="Amidohydro_2"/>
    <property type="match status" value="1"/>
</dbReference>
<keyword evidence="4" id="KW-1185">Reference proteome</keyword>
<dbReference type="Proteomes" id="UP000030661">
    <property type="component" value="Unassembled WGS sequence"/>
</dbReference>
<sequence length="285" mass="32213">MIDFHTHPVMIKELINADELLGSHVRNVFGLYFPPQPLDIFLHELDEAGVEKAVLLPIDCTTAHNCRIVSNEQVSELMNKHARFIGFASVDPACHGAPRMLERAVKQLGLKGLKLDPALQQFYPNNKEITYPVYQACAELHIPVMIHCGMSWAMRGLEKYAHPLQLEEIAIDFPDLSIIIPHFGWPWIHETLMIAMKYKNIYIDTSVIYSGTPKEVLHHVLAEQIGIHVLERSLPEQILFGSNYPRADIRRTVRGIRALGMSPALQDHVLHKNASKLLGLGENKS</sequence>
<evidence type="ECO:0000259" key="2">
    <source>
        <dbReference type="Pfam" id="PF04909"/>
    </source>
</evidence>
<dbReference type="EMBL" id="DF820466">
    <property type="protein sequence ID" value="GAK58054.1"/>
    <property type="molecule type" value="Genomic_DNA"/>
</dbReference>
<dbReference type="eggNOG" id="COG2159">
    <property type="taxonomic scope" value="Bacteria"/>
</dbReference>
<dbReference type="SUPFAM" id="SSF51556">
    <property type="entry name" value="Metallo-dependent hydrolases"/>
    <property type="match status" value="1"/>
</dbReference>
<evidence type="ECO:0000256" key="1">
    <source>
        <dbReference type="ARBA" id="ARBA00023239"/>
    </source>
</evidence>
<keyword evidence="1" id="KW-0456">Lyase</keyword>
<dbReference type="InterPro" id="IPR006680">
    <property type="entry name" value="Amidohydro-rel"/>
</dbReference>
<reference evidence="3" key="1">
    <citation type="journal article" date="2015" name="PeerJ">
        <title>First genomic representation of candidate bacterial phylum KSB3 points to enhanced environmental sensing as a trigger of wastewater bulking.</title>
        <authorList>
            <person name="Sekiguchi Y."/>
            <person name="Ohashi A."/>
            <person name="Parks D.H."/>
            <person name="Yamauchi T."/>
            <person name="Tyson G.W."/>
            <person name="Hugenholtz P."/>
        </authorList>
    </citation>
    <scope>NUCLEOTIDE SEQUENCE [LARGE SCALE GENOMIC DNA]</scope>
</reference>
<proteinExistence type="predicted"/>
<organism evidence="3">
    <name type="scientific">Vecturithrix granuli</name>
    <dbReference type="NCBI Taxonomy" id="1499967"/>
    <lineage>
        <taxon>Bacteria</taxon>
        <taxon>Candidatus Moduliflexota</taxon>
        <taxon>Candidatus Vecturitrichia</taxon>
        <taxon>Candidatus Vecturitrichales</taxon>
        <taxon>Candidatus Vecturitrichaceae</taxon>
        <taxon>Candidatus Vecturithrix</taxon>
    </lineage>
</organism>
<accession>A0A081C0E9</accession>
<dbReference type="GO" id="GO:0016831">
    <property type="term" value="F:carboxy-lyase activity"/>
    <property type="evidence" value="ECO:0007669"/>
    <property type="project" value="InterPro"/>
</dbReference>
<dbReference type="GO" id="GO:0016787">
    <property type="term" value="F:hydrolase activity"/>
    <property type="evidence" value="ECO:0007669"/>
    <property type="project" value="InterPro"/>
</dbReference>
<name>A0A081C0E9_VECG1</name>
<dbReference type="CDD" id="cd01292">
    <property type="entry name" value="metallo-dependent_hydrolases"/>
    <property type="match status" value="1"/>
</dbReference>
<gene>
    <name evidence="3" type="ORF">U27_05027</name>
</gene>
<dbReference type="Gene3D" id="3.20.20.140">
    <property type="entry name" value="Metal-dependent hydrolases"/>
    <property type="match status" value="1"/>
</dbReference>
<dbReference type="PANTHER" id="PTHR21240:SF19">
    <property type="entry name" value="CATALYTIC_ HYDROLASE"/>
    <property type="match status" value="1"/>
</dbReference>
<dbReference type="InterPro" id="IPR032465">
    <property type="entry name" value="ACMSD"/>
</dbReference>
<dbReference type="HOGENOM" id="CLU_044590_4_4_0"/>